<dbReference type="GO" id="GO:0050415">
    <property type="term" value="F:formimidoylglutamase activity"/>
    <property type="evidence" value="ECO:0007669"/>
    <property type="project" value="UniProtKB-UniRule"/>
</dbReference>
<evidence type="ECO:0000256" key="6">
    <source>
        <dbReference type="NCBIfam" id="TIGR01227"/>
    </source>
</evidence>
<keyword evidence="4 5" id="KW-0464">Manganese</keyword>
<dbReference type="GO" id="GO:0008783">
    <property type="term" value="F:agmatinase activity"/>
    <property type="evidence" value="ECO:0007669"/>
    <property type="project" value="TreeGrafter"/>
</dbReference>
<feature type="binding site" evidence="5">
    <location>
        <position position="156"/>
    </location>
    <ligand>
        <name>Mn(2+)</name>
        <dbReference type="ChEBI" id="CHEBI:29035"/>
        <label>2</label>
    </ligand>
</feature>
<evidence type="ECO:0000313" key="8">
    <source>
        <dbReference type="EMBL" id="PSL06437.1"/>
    </source>
</evidence>
<dbReference type="Gene3D" id="3.40.800.10">
    <property type="entry name" value="Ureohydrolase domain"/>
    <property type="match status" value="1"/>
</dbReference>
<evidence type="ECO:0000256" key="1">
    <source>
        <dbReference type="ARBA" id="ARBA00022723"/>
    </source>
</evidence>
<dbReference type="GO" id="GO:0033389">
    <property type="term" value="P:putrescine biosynthetic process from arginine, via agmatine"/>
    <property type="evidence" value="ECO:0007669"/>
    <property type="project" value="TreeGrafter"/>
</dbReference>
<comment type="similarity">
    <text evidence="5 7">Belongs to the arginase family.</text>
</comment>
<dbReference type="PROSITE" id="PS51409">
    <property type="entry name" value="ARGINASE_2"/>
    <property type="match status" value="1"/>
</dbReference>
<evidence type="ECO:0000313" key="9">
    <source>
        <dbReference type="Proteomes" id="UP000240708"/>
    </source>
</evidence>
<evidence type="ECO:0000256" key="3">
    <source>
        <dbReference type="ARBA" id="ARBA00022808"/>
    </source>
</evidence>
<keyword evidence="2 5" id="KW-0378">Hydrolase</keyword>
<dbReference type="SUPFAM" id="SSF52768">
    <property type="entry name" value="Arginase/deacetylase"/>
    <property type="match status" value="1"/>
</dbReference>
<dbReference type="PANTHER" id="PTHR11358:SF35">
    <property type="entry name" value="FORMIMIDOYLGLUTAMASE"/>
    <property type="match status" value="1"/>
</dbReference>
<feature type="binding site" evidence="5">
    <location>
        <position position="248"/>
    </location>
    <ligand>
        <name>Mn(2+)</name>
        <dbReference type="ChEBI" id="CHEBI:29035"/>
        <label>2</label>
    </ligand>
</feature>
<feature type="binding site" evidence="5">
    <location>
        <position position="158"/>
    </location>
    <ligand>
        <name>Mn(2+)</name>
        <dbReference type="ChEBI" id="CHEBI:29035"/>
        <label>2</label>
    </ligand>
</feature>
<dbReference type="RefSeq" id="WP_106566365.1">
    <property type="nucleotide sequence ID" value="NZ_PYGF01000002.1"/>
</dbReference>
<comment type="caution">
    <text evidence="8">The sequence shown here is derived from an EMBL/GenBank/DDBJ whole genome shotgun (WGS) entry which is preliminary data.</text>
</comment>
<proteinExistence type="inferred from homology"/>
<comment type="cofactor">
    <cofactor evidence="5">
        <name>Mn(2+)</name>
        <dbReference type="ChEBI" id="CHEBI:29035"/>
    </cofactor>
    <text evidence="5">Binds 2 manganese ions per subunit.</text>
</comment>
<evidence type="ECO:0000256" key="2">
    <source>
        <dbReference type="ARBA" id="ARBA00022801"/>
    </source>
</evidence>
<keyword evidence="3 5" id="KW-0369">Histidine metabolism</keyword>
<dbReference type="GO" id="GO:0019556">
    <property type="term" value="P:L-histidine catabolic process to glutamate and formamide"/>
    <property type="evidence" value="ECO:0007669"/>
    <property type="project" value="UniProtKB-UniRule"/>
</dbReference>
<evidence type="ECO:0000256" key="7">
    <source>
        <dbReference type="PROSITE-ProRule" id="PRU00742"/>
    </source>
</evidence>
<feature type="binding site" evidence="5">
    <location>
        <position position="246"/>
    </location>
    <ligand>
        <name>Mn(2+)</name>
        <dbReference type="ChEBI" id="CHEBI:29035"/>
        <label>1</label>
    </ligand>
</feature>
<dbReference type="NCBIfam" id="TIGR01227">
    <property type="entry name" value="hutG"/>
    <property type="match status" value="1"/>
</dbReference>
<evidence type="ECO:0000256" key="5">
    <source>
        <dbReference type="HAMAP-Rule" id="MF_00737"/>
    </source>
</evidence>
<dbReference type="PANTHER" id="PTHR11358">
    <property type="entry name" value="ARGINASE/AGMATINASE"/>
    <property type="match status" value="1"/>
</dbReference>
<dbReference type="CDD" id="cd09988">
    <property type="entry name" value="Formimidoylglutamase"/>
    <property type="match status" value="1"/>
</dbReference>
<organism evidence="8 9">
    <name type="scientific">Cecembia rubra</name>
    <dbReference type="NCBI Taxonomy" id="1485585"/>
    <lineage>
        <taxon>Bacteria</taxon>
        <taxon>Pseudomonadati</taxon>
        <taxon>Bacteroidota</taxon>
        <taxon>Cytophagia</taxon>
        <taxon>Cytophagales</taxon>
        <taxon>Cyclobacteriaceae</taxon>
        <taxon>Cecembia</taxon>
    </lineage>
</organism>
<keyword evidence="9" id="KW-1185">Reference proteome</keyword>
<gene>
    <name evidence="5" type="primary">hutG</name>
    <name evidence="8" type="ORF">CLV48_102253</name>
</gene>
<feature type="binding site" evidence="5">
    <location>
        <position position="246"/>
    </location>
    <ligand>
        <name>Mn(2+)</name>
        <dbReference type="ChEBI" id="CHEBI:29035"/>
        <label>2</label>
    </ligand>
</feature>
<comment type="pathway">
    <text evidence="5">Amino-acid degradation; L-histidine degradation into L-glutamate; L-glutamate from N-formimidoyl-L-glutamate (hydrolase route): step 1/1.</text>
</comment>
<dbReference type="EMBL" id="PYGF01000002">
    <property type="protein sequence ID" value="PSL06437.1"/>
    <property type="molecule type" value="Genomic_DNA"/>
</dbReference>
<dbReference type="InterPro" id="IPR023696">
    <property type="entry name" value="Ureohydrolase_dom_sf"/>
</dbReference>
<accession>A0A2P8EAH1</accession>
<dbReference type="Pfam" id="PF00491">
    <property type="entry name" value="Arginase"/>
    <property type="match status" value="1"/>
</dbReference>
<dbReference type="GO" id="GO:0019557">
    <property type="term" value="P:L-histidine catabolic process to glutamate and formate"/>
    <property type="evidence" value="ECO:0007669"/>
    <property type="project" value="UniProtKB-UniPathway"/>
</dbReference>
<keyword evidence="1 5" id="KW-0479">Metal-binding</keyword>
<dbReference type="EC" id="3.5.3.8" evidence="5 6"/>
<dbReference type="UniPathway" id="UPA00379">
    <property type="reaction ID" value="UER00552"/>
</dbReference>
<sequence>MSIYQVANPSLWSGRKADTIQYWHHAVTCLSSPEIPVGTQEKKVAILGYQGEEGVRRNQGRIGTAQGPDQVRKMMGPLAYHLPKSIKVYDMGNFRTEGGQMEGTHSVIFATVKKILSQKVFPVIIGGGHDLAFPHGHAVIEYCLEKGEKLGIINLDAHFDLRPTLGGQGHSGSPFFQLGNKYPKDFHYFCIGIQRAANPPQLFEIAKSMKVQWMEAEELTLNNWSQIAEQIDRFCQQVNKIYLSIDMDGFSSAFAPGVSAPSPWGFQPDLAAKVVQMIARSGKLISLDIVELNPAYDIDNSTSRLAARVIEYALRNILSE</sequence>
<dbReference type="GO" id="GO:0030145">
    <property type="term" value="F:manganese ion binding"/>
    <property type="evidence" value="ECO:0007669"/>
    <property type="project" value="UniProtKB-UniRule"/>
</dbReference>
<protein>
    <recommendedName>
        <fullName evidence="5 6">Formimidoylglutamase</fullName>
        <ecNumber evidence="5 6">3.5.3.8</ecNumber>
    </recommendedName>
    <alternativeName>
        <fullName evidence="5">Formiminoglutamase</fullName>
    </alternativeName>
    <alternativeName>
        <fullName evidence="5">Formiminoglutamate hydrolase</fullName>
    </alternativeName>
</protein>
<comment type="function">
    <text evidence="5">Catalyzes the conversion of N-formimidoyl-L-glutamate to L-glutamate and formamide.</text>
</comment>
<feature type="binding site" evidence="5">
    <location>
        <position position="156"/>
    </location>
    <ligand>
        <name>Mn(2+)</name>
        <dbReference type="ChEBI" id="CHEBI:29035"/>
        <label>1</label>
    </ligand>
</feature>
<feature type="binding site" evidence="5">
    <location>
        <position position="129"/>
    </location>
    <ligand>
        <name>Mn(2+)</name>
        <dbReference type="ChEBI" id="CHEBI:29035"/>
        <label>1</label>
    </ligand>
</feature>
<dbReference type="Proteomes" id="UP000240708">
    <property type="component" value="Unassembled WGS sequence"/>
</dbReference>
<evidence type="ECO:0000256" key="4">
    <source>
        <dbReference type="ARBA" id="ARBA00023211"/>
    </source>
</evidence>
<name>A0A2P8EAH1_9BACT</name>
<dbReference type="AlphaFoldDB" id="A0A2P8EAH1"/>
<reference evidence="8 9" key="1">
    <citation type="submission" date="2018-03" db="EMBL/GenBank/DDBJ databases">
        <title>Genomic Encyclopedia of Archaeal and Bacterial Type Strains, Phase II (KMG-II): from individual species to whole genera.</title>
        <authorList>
            <person name="Goeker M."/>
        </authorList>
    </citation>
    <scope>NUCLEOTIDE SEQUENCE [LARGE SCALE GENOMIC DNA]</scope>
    <source>
        <strain evidence="8 9">DSM 28057</strain>
    </source>
</reference>
<feature type="binding site" evidence="5">
    <location>
        <position position="160"/>
    </location>
    <ligand>
        <name>Mn(2+)</name>
        <dbReference type="ChEBI" id="CHEBI:29035"/>
        <label>1</label>
    </ligand>
</feature>
<dbReference type="OrthoDB" id="9788689at2"/>
<dbReference type="InterPro" id="IPR005923">
    <property type="entry name" value="HutG"/>
</dbReference>
<dbReference type="HAMAP" id="MF_00737">
    <property type="entry name" value="Formimidoylglutam"/>
    <property type="match status" value="1"/>
</dbReference>
<comment type="catalytic activity">
    <reaction evidence="5">
        <text>N-formimidoyl-L-glutamate + H2O = formamide + L-glutamate</text>
        <dbReference type="Rhea" id="RHEA:22492"/>
        <dbReference type="ChEBI" id="CHEBI:15377"/>
        <dbReference type="ChEBI" id="CHEBI:16397"/>
        <dbReference type="ChEBI" id="CHEBI:29985"/>
        <dbReference type="ChEBI" id="CHEBI:58928"/>
        <dbReference type="EC" id="3.5.3.8"/>
    </reaction>
</comment>
<dbReference type="InterPro" id="IPR006035">
    <property type="entry name" value="Ureohydrolase"/>
</dbReference>